<dbReference type="RefSeq" id="WP_011610791.1">
    <property type="nucleotide sequence ID" value="NC_008312.1"/>
</dbReference>
<dbReference type="GO" id="GO:0005776">
    <property type="term" value="C:autophagosome"/>
    <property type="evidence" value="ECO:0007669"/>
    <property type="project" value="TreeGrafter"/>
</dbReference>
<dbReference type="eggNOG" id="COG0515">
    <property type="taxonomic scope" value="Bacteria"/>
</dbReference>
<dbReference type="InterPro" id="IPR008984">
    <property type="entry name" value="SMAD_FHA_dom_sf"/>
</dbReference>
<dbReference type="GO" id="GO:0005524">
    <property type="term" value="F:ATP binding"/>
    <property type="evidence" value="ECO:0007669"/>
    <property type="project" value="UniProtKB-UniRule"/>
</dbReference>
<evidence type="ECO:0000256" key="2">
    <source>
        <dbReference type="ARBA" id="ARBA00022741"/>
    </source>
</evidence>
<evidence type="ECO:0000256" key="3">
    <source>
        <dbReference type="ARBA" id="ARBA00022777"/>
    </source>
</evidence>
<evidence type="ECO:0000256" key="5">
    <source>
        <dbReference type="PROSITE-ProRule" id="PRU10141"/>
    </source>
</evidence>
<dbReference type="PROSITE" id="PS50011">
    <property type="entry name" value="PROTEIN_KINASE_DOM"/>
    <property type="match status" value="1"/>
</dbReference>
<dbReference type="GO" id="GO:0016020">
    <property type="term" value="C:membrane"/>
    <property type="evidence" value="ECO:0007669"/>
    <property type="project" value="TreeGrafter"/>
</dbReference>
<keyword evidence="1" id="KW-0808">Transferase</keyword>
<evidence type="ECO:0000256" key="1">
    <source>
        <dbReference type="ARBA" id="ARBA00022679"/>
    </source>
</evidence>
<dbReference type="InterPro" id="IPR000719">
    <property type="entry name" value="Prot_kinase_dom"/>
</dbReference>
<dbReference type="PROSITE" id="PS00108">
    <property type="entry name" value="PROTEIN_KINASE_ST"/>
    <property type="match status" value="1"/>
</dbReference>
<dbReference type="Gene3D" id="1.10.510.10">
    <property type="entry name" value="Transferase(Phosphotransferase) domain 1"/>
    <property type="match status" value="1"/>
</dbReference>
<dbReference type="InterPro" id="IPR045269">
    <property type="entry name" value="Atg1-like"/>
</dbReference>
<dbReference type="InterPro" id="IPR017441">
    <property type="entry name" value="Protein_kinase_ATP_BS"/>
</dbReference>
<proteinExistence type="predicted"/>
<dbReference type="HOGENOM" id="CLU_701954_0_0_3"/>
<accession>Q117B9</accession>
<dbReference type="GO" id="GO:0004674">
    <property type="term" value="F:protein serine/threonine kinase activity"/>
    <property type="evidence" value="ECO:0007669"/>
    <property type="project" value="UniProtKB-KW"/>
</dbReference>
<dbReference type="PROSITE" id="PS00107">
    <property type="entry name" value="PROTEIN_KINASE_ATP"/>
    <property type="match status" value="1"/>
</dbReference>
<evidence type="ECO:0000259" key="6">
    <source>
        <dbReference type="PROSITE" id="PS50006"/>
    </source>
</evidence>
<dbReference type="Pfam" id="PF00069">
    <property type="entry name" value="Pkinase"/>
    <property type="match status" value="1"/>
</dbReference>
<dbReference type="InterPro" id="IPR008271">
    <property type="entry name" value="Ser/Thr_kinase_AS"/>
</dbReference>
<dbReference type="Pfam" id="PF00498">
    <property type="entry name" value="FHA"/>
    <property type="match status" value="1"/>
</dbReference>
<sequence length="393" mass="44916">MVGGKIPININKIGEIELLELLGTGTFGSAWKAIDHSHKKNYILKVIQGIKPEETLVERIRLEAAVNIPSENIIPLLGLKEWDANTYLILFEYFPGKRLDKLLEKKSLNNRQKKQIFKQILLGISAAHQCNIIHRDLKPANIIISNDMQTKIIDFGVAKFKDQNITMSKEIIDTPPYMAPEFLIEGAKVADAKSDIYSLGHILYELAMGENFWRHSGWYKLEDFIKYLTQTPTPKIGIDLNDFYCDFFPEVEQVLSQMMKINPEERYQSVEDVICDLEIPLEYPKLPIALNFEYPLLIVESGNNKGARTFVNINDSGSLILGRVDIAGADTTISRQHLEFMRKENNYFVRDLGSKNGTMLKGKMIDNYPVEIKHGNMIKVGDVFLRFVFLDRS</sequence>
<organism evidence="8">
    <name type="scientific">Trichodesmium erythraeum (strain IMS101)</name>
    <dbReference type="NCBI Taxonomy" id="203124"/>
    <lineage>
        <taxon>Bacteria</taxon>
        <taxon>Bacillati</taxon>
        <taxon>Cyanobacteriota</taxon>
        <taxon>Cyanophyceae</taxon>
        <taxon>Oscillatoriophycideae</taxon>
        <taxon>Oscillatoriales</taxon>
        <taxon>Microcoleaceae</taxon>
        <taxon>Trichodesmium</taxon>
    </lineage>
</organism>
<keyword evidence="8" id="KW-0723">Serine/threonine-protein kinase</keyword>
<dbReference type="GO" id="GO:0000407">
    <property type="term" value="C:phagophore assembly site"/>
    <property type="evidence" value="ECO:0007669"/>
    <property type="project" value="TreeGrafter"/>
</dbReference>
<evidence type="ECO:0000256" key="4">
    <source>
        <dbReference type="ARBA" id="ARBA00022840"/>
    </source>
</evidence>
<dbReference type="InterPro" id="IPR011009">
    <property type="entry name" value="Kinase-like_dom_sf"/>
</dbReference>
<keyword evidence="3 8" id="KW-0418">Kinase</keyword>
<dbReference type="SUPFAM" id="SSF56112">
    <property type="entry name" value="Protein kinase-like (PK-like)"/>
    <property type="match status" value="1"/>
</dbReference>
<dbReference type="SUPFAM" id="SSF49879">
    <property type="entry name" value="SMAD/FHA domain"/>
    <property type="match status" value="1"/>
</dbReference>
<feature type="domain" description="FHA" evidence="6">
    <location>
        <begin position="311"/>
        <end position="365"/>
    </location>
</feature>
<dbReference type="SMART" id="SM00220">
    <property type="entry name" value="S_TKc"/>
    <property type="match status" value="1"/>
</dbReference>
<dbReference type="InterPro" id="IPR000253">
    <property type="entry name" value="FHA_dom"/>
</dbReference>
<dbReference type="PROSITE" id="PS50006">
    <property type="entry name" value="FHA_DOMAIN"/>
    <property type="match status" value="1"/>
</dbReference>
<dbReference type="AlphaFoldDB" id="Q117B9"/>
<dbReference type="EMBL" id="CP000393">
    <property type="protein sequence ID" value="ABG50405.1"/>
    <property type="molecule type" value="Genomic_DNA"/>
</dbReference>
<gene>
    <name evidence="8" type="ordered locus">Tery_1030</name>
</gene>
<dbReference type="CDD" id="cd14014">
    <property type="entry name" value="STKc_PknB_like"/>
    <property type="match status" value="1"/>
</dbReference>
<evidence type="ECO:0000259" key="7">
    <source>
        <dbReference type="PROSITE" id="PS50011"/>
    </source>
</evidence>
<dbReference type="STRING" id="203124.Tery_1030"/>
<dbReference type="OrthoDB" id="9801841at2"/>
<dbReference type="SMART" id="SM00240">
    <property type="entry name" value="FHA"/>
    <property type="match status" value="1"/>
</dbReference>
<name>Q117B9_TRIEI</name>
<dbReference type="CDD" id="cd00060">
    <property type="entry name" value="FHA"/>
    <property type="match status" value="1"/>
</dbReference>
<reference evidence="8" key="1">
    <citation type="submission" date="2006-06" db="EMBL/GenBank/DDBJ databases">
        <title>Complete sequence of Trichodesmium erythraeum IMS101.</title>
        <authorList>
            <consortium name="US DOE Joint Genome Institute"/>
            <person name="Copeland A."/>
            <person name="Lucas S."/>
            <person name="Lapidus A."/>
            <person name="Barry K."/>
            <person name="Detter J.C."/>
            <person name="Glavina del Rio T."/>
            <person name="Hammon N."/>
            <person name="Israni S."/>
            <person name="Dalin E."/>
            <person name="Tice H."/>
            <person name="Pitluck S."/>
            <person name="Kiss H."/>
            <person name="Munk A.C."/>
            <person name="Brettin T."/>
            <person name="Bruce D."/>
            <person name="Han C."/>
            <person name="Tapia R."/>
            <person name="Gilna P."/>
            <person name="Schmutz J."/>
            <person name="Larimer F."/>
            <person name="Land M."/>
            <person name="Hauser L."/>
            <person name="Kyrpides N."/>
            <person name="Kim E."/>
            <person name="Richardson P."/>
        </authorList>
    </citation>
    <scope>NUCLEOTIDE SEQUENCE [LARGE SCALE GENOMIC DNA]</scope>
    <source>
        <strain evidence="8">IMS101</strain>
    </source>
</reference>
<feature type="binding site" evidence="5">
    <location>
        <position position="45"/>
    </location>
    <ligand>
        <name>ATP</name>
        <dbReference type="ChEBI" id="CHEBI:30616"/>
    </ligand>
</feature>
<dbReference type="KEGG" id="ter:Tery_1030"/>
<keyword evidence="2 5" id="KW-0547">Nucleotide-binding</keyword>
<protein>
    <submittedName>
        <fullName evidence="8">Serine/threonine protein kinase with FHA domain</fullName>
    </submittedName>
</protein>
<evidence type="ECO:0000313" key="8">
    <source>
        <dbReference type="EMBL" id="ABG50405.1"/>
    </source>
</evidence>
<dbReference type="eggNOG" id="COG1716">
    <property type="taxonomic scope" value="Bacteria"/>
</dbReference>
<feature type="domain" description="Protein kinase" evidence="7">
    <location>
        <begin position="16"/>
        <end position="286"/>
    </location>
</feature>
<keyword evidence="4 5" id="KW-0067">ATP-binding</keyword>
<dbReference type="PANTHER" id="PTHR24348:SF22">
    <property type="entry name" value="NON-SPECIFIC SERINE_THREONINE PROTEIN KINASE"/>
    <property type="match status" value="1"/>
</dbReference>
<dbReference type="PANTHER" id="PTHR24348">
    <property type="entry name" value="SERINE/THREONINE-PROTEIN KINASE UNC-51-RELATED"/>
    <property type="match status" value="1"/>
</dbReference>
<dbReference type="GO" id="GO:0005829">
    <property type="term" value="C:cytosol"/>
    <property type="evidence" value="ECO:0007669"/>
    <property type="project" value="TreeGrafter"/>
</dbReference>
<dbReference type="Gene3D" id="2.60.200.20">
    <property type="match status" value="1"/>
</dbReference>